<accession>A0A9P2G8B6</accession>
<feature type="transmembrane region" description="Helical" evidence="6">
    <location>
        <begin position="12"/>
        <end position="33"/>
    </location>
</feature>
<comment type="caution">
    <text evidence="7">The sequence shown here is derived from an EMBL/GenBank/DDBJ whole genome shotgun (WGS) entry which is preliminary data.</text>
</comment>
<name>A0A9P2G8B6_CLOBO</name>
<evidence type="ECO:0000256" key="4">
    <source>
        <dbReference type="ARBA" id="ARBA00022989"/>
    </source>
</evidence>
<dbReference type="CDD" id="cd13128">
    <property type="entry name" value="MATE_Wzx_like"/>
    <property type="match status" value="1"/>
</dbReference>
<gene>
    <name evidence="7" type="ORF">CLG_B1268</name>
</gene>
<dbReference type="GeneID" id="66319978"/>
<protein>
    <submittedName>
        <fullName evidence="7">Membrane protein involved in the export of O-antigen and teichoic acid, RfbX family</fullName>
    </submittedName>
</protein>
<evidence type="ECO:0000313" key="8">
    <source>
        <dbReference type="Proteomes" id="UP000006160"/>
    </source>
</evidence>
<dbReference type="PANTHER" id="PTHR30250">
    <property type="entry name" value="PST FAMILY PREDICTED COLANIC ACID TRANSPORTER"/>
    <property type="match status" value="1"/>
</dbReference>
<dbReference type="Proteomes" id="UP000006160">
    <property type="component" value="Unassembled WGS sequence"/>
</dbReference>
<evidence type="ECO:0000256" key="5">
    <source>
        <dbReference type="ARBA" id="ARBA00023136"/>
    </source>
</evidence>
<evidence type="ECO:0000256" key="2">
    <source>
        <dbReference type="ARBA" id="ARBA00022475"/>
    </source>
</evidence>
<organism evidence="7 8">
    <name type="scientific">Clostridium botulinum D str. 1873</name>
    <dbReference type="NCBI Taxonomy" id="592027"/>
    <lineage>
        <taxon>Bacteria</taxon>
        <taxon>Bacillati</taxon>
        <taxon>Bacillota</taxon>
        <taxon>Clostridia</taxon>
        <taxon>Eubacteriales</taxon>
        <taxon>Clostridiaceae</taxon>
        <taxon>Clostridium</taxon>
    </lineage>
</organism>
<feature type="transmembrane region" description="Helical" evidence="6">
    <location>
        <begin position="144"/>
        <end position="162"/>
    </location>
</feature>
<comment type="subcellular location">
    <subcellularLocation>
        <location evidence="1">Cell membrane</location>
        <topology evidence="1">Multi-pass membrane protein</topology>
    </subcellularLocation>
</comment>
<sequence>MSKINKIAKNLLSVGLSSLVAQLLTFLMIAYYARILSIEGFGRINLAQSIITYFTMITLFGFQTLGTREISKNKNNKEELLGNIIITRLIVALICFLMVIAIAFATNKGVIFRNILIVYGLTLFPLAFNIDWFYSGIQQMQHNAIYNVLKSGIPFLLIFILFRSEKNIIFIPIFTLCGLLFASIYHIIVFKRKTLLKISLKINKKQIAKYVKLSIPFLVSGLLSMINCNVDSLIIGFTRSEYELGIYSSAYKIIFFLTNLIAVIFTPFFPLLISYYHEKDINNLEKVVKNLCKIVILIGVPVLIGGIILSKEIIILLFGQKYVKAYVPFIILLIYILVLFMRENYGYSLNAWNKENKYLKSVIISALTNLILNLIFIPIYGIIAASITTLVSEVLNFFIMRKYSIKIVKTNYIRNFIKVIIPVVLMTIVVLALKYFHINVMINIVLAIVVYFISIIITRYVTIDELKGFIKK</sequence>
<dbReference type="PANTHER" id="PTHR30250:SF11">
    <property type="entry name" value="O-ANTIGEN TRANSPORTER-RELATED"/>
    <property type="match status" value="1"/>
</dbReference>
<feature type="transmembrane region" description="Helical" evidence="6">
    <location>
        <begin position="111"/>
        <end position="132"/>
    </location>
</feature>
<feature type="transmembrane region" description="Helical" evidence="6">
    <location>
        <begin position="249"/>
        <end position="273"/>
    </location>
</feature>
<feature type="transmembrane region" description="Helical" evidence="6">
    <location>
        <begin position="85"/>
        <end position="105"/>
    </location>
</feature>
<dbReference type="GO" id="GO:0005886">
    <property type="term" value="C:plasma membrane"/>
    <property type="evidence" value="ECO:0007669"/>
    <property type="project" value="UniProtKB-SubCell"/>
</dbReference>
<dbReference type="AlphaFoldDB" id="A0A9P2G8B6"/>
<feature type="transmembrane region" description="Helical" evidence="6">
    <location>
        <begin position="168"/>
        <end position="189"/>
    </location>
</feature>
<dbReference type="Pfam" id="PF01943">
    <property type="entry name" value="Polysacc_synt"/>
    <property type="match status" value="1"/>
</dbReference>
<dbReference type="RefSeq" id="WP_003376958.1">
    <property type="nucleotide sequence ID" value="NZ_ACSJ01000007.1"/>
</dbReference>
<dbReference type="InterPro" id="IPR002797">
    <property type="entry name" value="Polysacc_synth"/>
</dbReference>
<evidence type="ECO:0000313" key="7">
    <source>
        <dbReference type="EMBL" id="EES91815.1"/>
    </source>
</evidence>
<keyword evidence="5 6" id="KW-0472">Membrane</keyword>
<feature type="transmembrane region" description="Helical" evidence="6">
    <location>
        <begin position="294"/>
        <end position="319"/>
    </location>
</feature>
<feature type="transmembrane region" description="Helical" evidence="6">
    <location>
        <begin position="442"/>
        <end position="462"/>
    </location>
</feature>
<evidence type="ECO:0000256" key="6">
    <source>
        <dbReference type="SAM" id="Phobius"/>
    </source>
</evidence>
<dbReference type="InterPro" id="IPR050833">
    <property type="entry name" value="Poly_Biosynth_Transport"/>
</dbReference>
<keyword evidence="4 6" id="KW-1133">Transmembrane helix</keyword>
<reference evidence="7 8" key="1">
    <citation type="submission" date="2009-10" db="EMBL/GenBank/DDBJ databases">
        <authorList>
            <person name="Shrivastava S."/>
            <person name="Brinkac L.B."/>
            <person name="Brown J.L."/>
            <person name="Bruce D.B."/>
            <person name="Detter C."/>
            <person name="Green L.D."/>
            <person name="Munk C.A."/>
            <person name="Rogers Y.C."/>
            <person name="Tapia R."/>
            <person name="Saunders E.S."/>
            <person name="Sims D.R."/>
            <person name="Smith L.A."/>
            <person name="Smith T.J."/>
            <person name="Sutton G."/>
            <person name="Brettin T."/>
        </authorList>
    </citation>
    <scope>NUCLEOTIDE SEQUENCE [LARGE SCALE GENOMIC DNA]</scope>
    <source>
        <strain evidence="8">D str. 1873</strain>
    </source>
</reference>
<keyword evidence="2" id="KW-1003">Cell membrane</keyword>
<feature type="transmembrane region" description="Helical" evidence="6">
    <location>
        <begin position="210"/>
        <end position="237"/>
    </location>
</feature>
<keyword evidence="3 6" id="KW-0812">Transmembrane</keyword>
<feature type="transmembrane region" description="Helical" evidence="6">
    <location>
        <begin position="325"/>
        <end position="345"/>
    </location>
</feature>
<evidence type="ECO:0000256" key="1">
    <source>
        <dbReference type="ARBA" id="ARBA00004651"/>
    </source>
</evidence>
<evidence type="ECO:0000256" key="3">
    <source>
        <dbReference type="ARBA" id="ARBA00022692"/>
    </source>
</evidence>
<feature type="transmembrane region" description="Helical" evidence="6">
    <location>
        <begin position="412"/>
        <end position="436"/>
    </location>
</feature>
<dbReference type="EMBL" id="ACSJ01000007">
    <property type="protein sequence ID" value="EES91815.1"/>
    <property type="molecule type" value="Genomic_DNA"/>
</dbReference>
<feature type="transmembrane region" description="Helical" evidence="6">
    <location>
        <begin position="45"/>
        <end position="65"/>
    </location>
</feature>
<proteinExistence type="predicted"/>